<name>A0AAD6F8H1_9TELE</name>
<dbReference type="AlphaFoldDB" id="A0AAD6F8H1"/>
<dbReference type="Proteomes" id="UP001219934">
    <property type="component" value="Unassembled WGS sequence"/>
</dbReference>
<organism evidence="1 2">
    <name type="scientific">Pogonophryne albipinna</name>
    <dbReference type="NCBI Taxonomy" id="1090488"/>
    <lineage>
        <taxon>Eukaryota</taxon>
        <taxon>Metazoa</taxon>
        <taxon>Chordata</taxon>
        <taxon>Craniata</taxon>
        <taxon>Vertebrata</taxon>
        <taxon>Euteleostomi</taxon>
        <taxon>Actinopterygii</taxon>
        <taxon>Neopterygii</taxon>
        <taxon>Teleostei</taxon>
        <taxon>Neoteleostei</taxon>
        <taxon>Acanthomorphata</taxon>
        <taxon>Eupercaria</taxon>
        <taxon>Perciformes</taxon>
        <taxon>Notothenioidei</taxon>
        <taxon>Pogonophryne</taxon>
    </lineage>
</organism>
<protein>
    <submittedName>
        <fullName evidence="1">Uncharacterized protein</fullName>
    </submittedName>
</protein>
<evidence type="ECO:0000313" key="2">
    <source>
        <dbReference type="Proteomes" id="UP001219934"/>
    </source>
</evidence>
<accession>A0AAD6F8H1</accession>
<reference evidence="1" key="1">
    <citation type="submission" date="2022-11" db="EMBL/GenBank/DDBJ databases">
        <title>Chromosome-level genome of Pogonophryne albipinna.</title>
        <authorList>
            <person name="Jo E."/>
        </authorList>
    </citation>
    <scope>NUCLEOTIDE SEQUENCE</scope>
    <source>
        <strain evidence="1">SGF0006</strain>
        <tissue evidence="1">Muscle</tissue>
    </source>
</reference>
<comment type="caution">
    <text evidence="1">The sequence shown here is derived from an EMBL/GenBank/DDBJ whole genome shotgun (WGS) entry which is preliminary data.</text>
</comment>
<feature type="non-terminal residue" evidence="1">
    <location>
        <position position="1"/>
    </location>
</feature>
<gene>
    <name evidence="1" type="ORF">JOQ06_018078</name>
</gene>
<keyword evidence="2" id="KW-1185">Reference proteome</keyword>
<proteinExistence type="predicted"/>
<feature type="non-terminal residue" evidence="1">
    <location>
        <position position="152"/>
    </location>
</feature>
<dbReference type="EMBL" id="JAPTMU010000021">
    <property type="protein sequence ID" value="KAJ4925346.1"/>
    <property type="molecule type" value="Genomic_DNA"/>
</dbReference>
<sequence>TGCFDVAQCERAAVGHGAVAALLGHWAGGPLGADWSAAQSVGLSGARHFQAEGTPGRHLRDKDPNHYSPQFFPAFHPPVPIDDRHTQGRYIYEPSPVPPLHVGITHISGELRTLLMAIQIKLLNFLPPVGAEHPPLGCCAPLFAFQDQRPRP</sequence>
<evidence type="ECO:0000313" key="1">
    <source>
        <dbReference type="EMBL" id="KAJ4925346.1"/>
    </source>
</evidence>